<dbReference type="KEGG" id="pno:SNOG_16540"/>
<dbReference type="EMBL" id="CH445374">
    <property type="protein sequence ID" value="EAT76080.1"/>
    <property type="molecule type" value="Genomic_DNA"/>
</dbReference>
<proteinExistence type="predicted"/>
<accession>Q0TVC4</accession>
<evidence type="ECO:0000256" key="2">
    <source>
        <dbReference type="SAM" id="Phobius"/>
    </source>
</evidence>
<dbReference type="InParanoid" id="Q0TVC4"/>
<feature type="transmembrane region" description="Helical" evidence="2">
    <location>
        <begin position="12"/>
        <end position="33"/>
    </location>
</feature>
<evidence type="ECO:0000256" key="1">
    <source>
        <dbReference type="SAM" id="MobiDB-lite"/>
    </source>
</evidence>
<keyword evidence="2" id="KW-0812">Transmembrane</keyword>
<dbReference type="RefSeq" id="XP_001806649.1">
    <property type="nucleotide sequence ID" value="XM_001806597.1"/>
</dbReference>
<keyword evidence="2" id="KW-0472">Membrane</keyword>
<keyword evidence="2" id="KW-1133">Transmembrane helix</keyword>
<dbReference type="Proteomes" id="UP000001055">
    <property type="component" value="Unassembled WGS sequence"/>
</dbReference>
<dbReference type="AlphaFoldDB" id="Q0TVC4"/>
<name>Q0TVC4_PHANO</name>
<protein>
    <submittedName>
        <fullName evidence="3">Uncharacterized protein</fullName>
    </submittedName>
</protein>
<sequence>MVFAVVGGGPRTWVAGLGDLFVASTLEPYWTLVTKKMKKKKKRKKRKKKKKRQRKQETGLQAI</sequence>
<organism evidence="3 4">
    <name type="scientific">Phaeosphaeria nodorum (strain SN15 / ATCC MYA-4574 / FGSC 10173)</name>
    <name type="common">Glume blotch fungus</name>
    <name type="synonym">Parastagonospora nodorum</name>
    <dbReference type="NCBI Taxonomy" id="321614"/>
    <lineage>
        <taxon>Eukaryota</taxon>
        <taxon>Fungi</taxon>
        <taxon>Dikarya</taxon>
        <taxon>Ascomycota</taxon>
        <taxon>Pezizomycotina</taxon>
        <taxon>Dothideomycetes</taxon>
        <taxon>Pleosporomycetidae</taxon>
        <taxon>Pleosporales</taxon>
        <taxon>Pleosporineae</taxon>
        <taxon>Phaeosphaeriaceae</taxon>
        <taxon>Parastagonospora</taxon>
    </lineage>
</organism>
<feature type="region of interest" description="Disordered" evidence="1">
    <location>
        <begin position="37"/>
        <end position="63"/>
    </location>
</feature>
<evidence type="ECO:0000313" key="3">
    <source>
        <dbReference type="EMBL" id="EAT76080.1"/>
    </source>
</evidence>
<feature type="compositionally biased region" description="Basic residues" evidence="1">
    <location>
        <begin position="37"/>
        <end position="54"/>
    </location>
</feature>
<evidence type="ECO:0000313" key="4">
    <source>
        <dbReference type="Proteomes" id="UP000001055"/>
    </source>
</evidence>
<dbReference type="GeneID" id="5983581"/>
<gene>
    <name evidence="3" type="ORF">SNOG_16540</name>
</gene>
<reference evidence="4" key="1">
    <citation type="journal article" date="2007" name="Plant Cell">
        <title>Dothideomycete-plant interactions illuminated by genome sequencing and EST analysis of the wheat pathogen Stagonospora nodorum.</title>
        <authorList>
            <person name="Hane J.K."/>
            <person name="Lowe R.G."/>
            <person name="Solomon P.S."/>
            <person name="Tan K.C."/>
            <person name="Schoch C.L."/>
            <person name="Spatafora J.W."/>
            <person name="Crous P.W."/>
            <person name="Kodira C."/>
            <person name="Birren B.W."/>
            <person name="Galagan J.E."/>
            <person name="Torriani S.F."/>
            <person name="McDonald B.A."/>
            <person name="Oliver R.P."/>
        </authorList>
    </citation>
    <scope>NUCLEOTIDE SEQUENCE [LARGE SCALE GENOMIC DNA]</scope>
    <source>
        <strain evidence="4">SN15 / ATCC MYA-4574 / FGSC 10173</strain>
    </source>
</reference>